<sequence>MNSDLLDYLLGVAWDNGIGYKLTPMDDDHWLPVYLPTHNLIIINTNWYISQQIPLQLAHEIGHALNGDSEYEYQACFSASSKVENEATRRGLELIIPHVYENIEPCDANYQHFMEALAIPSHYTSMVVGIIDNFFIEREN</sequence>
<dbReference type="RefSeq" id="WP_152260870.1">
    <property type="nucleotide sequence ID" value="NZ_CP045143.1"/>
</dbReference>
<organism evidence="2 3">
    <name type="scientific">Schleiferilactobacillus harbinensis</name>
    <dbReference type="NCBI Taxonomy" id="304207"/>
    <lineage>
        <taxon>Bacteria</taxon>
        <taxon>Bacillati</taxon>
        <taxon>Bacillota</taxon>
        <taxon>Bacilli</taxon>
        <taxon>Lactobacillales</taxon>
        <taxon>Lactobacillaceae</taxon>
        <taxon>Schleiferilactobacillus</taxon>
    </lineage>
</organism>
<dbReference type="AlphaFoldDB" id="A0A5P8M590"/>
<dbReference type="KEGG" id="lhb:D1010_09780"/>
<name>A0A5P8M590_9LACO</name>
<evidence type="ECO:0000259" key="1">
    <source>
        <dbReference type="Pfam" id="PF06114"/>
    </source>
</evidence>
<accession>A0A5P8M590</accession>
<dbReference type="InterPro" id="IPR010359">
    <property type="entry name" value="IrrE_HExxH"/>
</dbReference>
<evidence type="ECO:0000313" key="3">
    <source>
        <dbReference type="Proteomes" id="UP000326779"/>
    </source>
</evidence>
<protein>
    <submittedName>
        <fullName evidence="2">ImmA/IrrE family metallo-endopeptidase</fullName>
    </submittedName>
</protein>
<evidence type="ECO:0000313" key="2">
    <source>
        <dbReference type="EMBL" id="QFR23672.1"/>
    </source>
</evidence>
<dbReference type="Proteomes" id="UP000326779">
    <property type="component" value="Chromosome"/>
</dbReference>
<gene>
    <name evidence="2" type="ORF">D1010_09780</name>
</gene>
<feature type="domain" description="IrrE N-terminal-like" evidence="1">
    <location>
        <begin position="35"/>
        <end position="116"/>
    </location>
</feature>
<proteinExistence type="predicted"/>
<dbReference type="EMBL" id="CP045143">
    <property type="protein sequence ID" value="QFR23672.1"/>
    <property type="molecule type" value="Genomic_DNA"/>
</dbReference>
<dbReference type="Pfam" id="PF06114">
    <property type="entry name" value="Peptidase_M78"/>
    <property type="match status" value="1"/>
</dbReference>
<reference evidence="2 3" key="1">
    <citation type="submission" date="2019-10" db="EMBL/GenBank/DDBJ databases">
        <title>The completed genome of Lactobacillus harbinensis M1.</title>
        <authorList>
            <person name="Zheng Y."/>
        </authorList>
    </citation>
    <scope>NUCLEOTIDE SEQUENCE [LARGE SCALE GENOMIC DNA]</scope>
    <source>
        <strain evidence="2 3">M1</strain>
    </source>
</reference>